<evidence type="ECO:0000259" key="1">
    <source>
        <dbReference type="Pfam" id="PF09019"/>
    </source>
</evidence>
<feature type="domain" description="Restriction endonuclease type II EcoRII C-terminal" evidence="1">
    <location>
        <begin position="236"/>
        <end position="404"/>
    </location>
</feature>
<evidence type="ECO:0000313" key="3">
    <source>
        <dbReference type="Proteomes" id="UP000652427"/>
    </source>
</evidence>
<keyword evidence="2" id="KW-0255">Endonuclease</keyword>
<dbReference type="GO" id="GO:0004519">
    <property type="term" value="F:endonuclease activity"/>
    <property type="evidence" value="ECO:0007669"/>
    <property type="project" value="UniProtKB-KW"/>
</dbReference>
<dbReference type="Proteomes" id="UP000652427">
    <property type="component" value="Unassembled WGS sequence"/>
</dbReference>
<organism evidence="2 3">
    <name type="scientific">Parasphingorhabdus flavimaris</name>
    <dbReference type="NCBI Taxonomy" id="266812"/>
    <lineage>
        <taxon>Bacteria</taxon>
        <taxon>Pseudomonadati</taxon>
        <taxon>Pseudomonadota</taxon>
        <taxon>Alphaproteobacteria</taxon>
        <taxon>Sphingomonadales</taxon>
        <taxon>Sphingomonadaceae</taxon>
        <taxon>Parasphingorhabdus</taxon>
    </lineage>
</organism>
<comment type="caution">
    <text evidence="2">The sequence shown here is derived from an EMBL/GenBank/DDBJ whole genome shotgun (WGS) entry which is preliminary data.</text>
</comment>
<proteinExistence type="predicted"/>
<protein>
    <submittedName>
        <fullName evidence="2">Restriction endonuclease</fullName>
    </submittedName>
</protein>
<dbReference type="RefSeq" id="WP_176278300.1">
    <property type="nucleotide sequence ID" value="NZ_JABWMH010000001.1"/>
</dbReference>
<gene>
    <name evidence="2" type="ORF">HUO14_02520</name>
</gene>
<keyword evidence="2" id="KW-0378">Hydrolase</keyword>
<dbReference type="InterPro" id="IPR015109">
    <property type="entry name" value="Restrct_endonuc_II_EcoRII_C"/>
</dbReference>
<keyword evidence="2" id="KW-0540">Nuclease</keyword>
<accession>A0ABX2MZB8</accession>
<sequence length="417" mass="48152">MNKGYLSGYFEGIGSKILTRVDATSKSNQHEVGDVDQGKALMRILGSTPRKGANRFRARYIWLADEQESICEEGYLSWYDTRANQPKRSSEWRLYYQTNAVTELMKERDRLFVARQKDDYLLFIVVPESSSITNQLAWLFGLDIQQSFEGFSVQTISGSQDTELDFISRFILDELGIEFEDPNANSLDTIIERFGMAFPSTADFSDLARLTLPEVNSRDDPDIALMAWLDHEEAMFRRLENKIVAKRVSEGFLDGDQVDVDGFIKYSLSVQNRRKSRMGRSLENHLRVIFDEFEINYDAQVITEKGKKPDFIFPGKVEYFNPSFSTSLLTMLAAKSTCKDRWPQILPEAERISKKHLLTLELGISEPQTQMMMDSNVQLVIPKRIHSSYTEKQINSLWCLQDFLSEIETRQRQIENL</sequence>
<dbReference type="InterPro" id="IPR011335">
    <property type="entry name" value="Restrct_endonuc-II-like"/>
</dbReference>
<dbReference type="EMBL" id="JABWMH010000001">
    <property type="protein sequence ID" value="NVD26778.1"/>
    <property type="molecule type" value="Genomic_DNA"/>
</dbReference>
<name>A0ABX2MZB8_9SPHN</name>
<evidence type="ECO:0000313" key="2">
    <source>
        <dbReference type="EMBL" id="NVD26778.1"/>
    </source>
</evidence>
<dbReference type="Pfam" id="PF09019">
    <property type="entry name" value="EcoRII-C"/>
    <property type="match status" value="1"/>
</dbReference>
<keyword evidence="3" id="KW-1185">Reference proteome</keyword>
<reference evidence="2 3" key="1">
    <citation type="submission" date="2020-06" db="EMBL/GenBank/DDBJ databases">
        <authorList>
            <person name="Kim S.-J."/>
            <person name="Park S.-J."/>
        </authorList>
    </citation>
    <scope>NUCLEOTIDE SEQUENCE [LARGE SCALE GENOMIC DNA]</scope>
    <source>
        <strain evidence="2 3">SW-151</strain>
    </source>
</reference>
<dbReference type="SUPFAM" id="SSF52980">
    <property type="entry name" value="Restriction endonuclease-like"/>
    <property type="match status" value="1"/>
</dbReference>
<dbReference type="Gene3D" id="3.40.91.80">
    <property type="match status" value="1"/>
</dbReference>
<dbReference type="InterPro" id="IPR038365">
    <property type="entry name" value="EcoRII_C_sf"/>
</dbReference>